<feature type="DNA-binding region" description="HMG box" evidence="3">
    <location>
        <begin position="109"/>
        <end position="175"/>
    </location>
</feature>
<dbReference type="eggNOG" id="ENOG502SDAJ">
    <property type="taxonomic scope" value="Eukaryota"/>
</dbReference>
<name>R7YK75_CONA1</name>
<protein>
    <recommendedName>
        <fullName evidence="5">HMG box domain-containing protein</fullName>
    </recommendedName>
</protein>
<dbReference type="InterPro" id="IPR013761">
    <property type="entry name" value="SAM/pointed_sf"/>
</dbReference>
<dbReference type="STRING" id="1168221.R7YK75"/>
<feature type="region of interest" description="Disordered" evidence="4">
    <location>
        <begin position="79"/>
        <end position="113"/>
    </location>
</feature>
<dbReference type="GO" id="GO:0005634">
    <property type="term" value="C:nucleus"/>
    <property type="evidence" value="ECO:0007669"/>
    <property type="project" value="UniProtKB-UniRule"/>
</dbReference>
<dbReference type="RefSeq" id="XP_007777521.1">
    <property type="nucleotide sequence ID" value="XM_007779331.1"/>
</dbReference>
<dbReference type="GO" id="GO:0010468">
    <property type="term" value="P:regulation of gene expression"/>
    <property type="evidence" value="ECO:0007669"/>
    <property type="project" value="TreeGrafter"/>
</dbReference>
<dbReference type="HOGENOM" id="CLU_362890_0_0_1"/>
<dbReference type="InterPro" id="IPR051965">
    <property type="entry name" value="ChromReg_NeuronalGeneExpr"/>
</dbReference>
<dbReference type="EMBL" id="JH767558">
    <property type="protein sequence ID" value="EON62204.1"/>
    <property type="molecule type" value="Genomic_DNA"/>
</dbReference>
<keyword evidence="7" id="KW-1185">Reference proteome</keyword>
<dbReference type="OrthoDB" id="1919336at2759"/>
<evidence type="ECO:0000313" key="6">
    <source>
        <dbReference type="EMBL" id="EON62204.1"/>
    </source>
</evidence>
<dbReference type="SMART" id="SM00398">
    <property type="entry name" value="HMG"/>
    <property type="match status" value="1"/>
</dbReference>
<dbReference type="Pfam" id="PF00536">
    <property type="entry name" value="SAM_1"/>
    <property type="match status" value="1"/>
</dbReference>
<dbReference type="Proteomes" id="UP000016924">
    <property type="component" value="Unassembled WGS sequence"/>
</dbReference>
<keyword evidence="2 3" id="KW-0539">Nucleus</keyword>
<dbReference type="SUPFAM" id="SSF47095">
    <property type="entry name" value="HMG-box"/>
    <property type="match status" value="1"/>
</dbReference>
<dbReference type="GO" id="GO:0003677">
    <property type="term" value="F:DNA binding"/>
    <property type="evidence" value="ECO:0007669"/>
    <property type="project" value="UniProtKB-UniRule"/>
</dbReference>
<dbReference type="PANTHER" id="PTHR46040:SF3">
    <property type="entry name" value="HIGH MOBILITY GROUP PROTEIN 2"/>
    <property type="match status" value="1"/>
</dbReference>
<evidence type="ECO:0000256" key="2">
    <source>
        <dbReference type="ARBA" id="ARBA00023242"/>
    </source>
</evidence>
<dbReference type="Pfam" id="PF00505">
    <property type="entry name" value="HMG_box"/>
    <property type="match status" value="1"/>
</dbReference>
<dbReference type="PROSITE" id="PS50118">
    <property type="entry name" value="HMG_BOX_2"/>
    <property type="match status" value="1"/>
</dbReference>
<dbReference type="Gene3D" id="1.10.150.50">
    <property type="entry name" value="Transcription Factor, Ets-1"/>
    <property type="match status" value="1"/>
</dbReference>
<dbReference type="InterPro" id="IPR009071">
    <property type="entry name" value="HMG_box_dom"/>
</dbReference>
<keyword evidence="1 3" id="KW-0238">DNA-binding</keyword>
<organism evidence="6 7">
    <name type="scientific">Coniosporium apollinis (strain CBS 100218)</name>
    <name type="common">Rock-inhabiting black yeast</name>
    <dbReference type="NCBI Taxonomy" id="1168221"/>
    <lineage>
        <taxon>Eukaryota</taxon>
        <taxon>Fungi</taxon>
        <taxon>Dikarya</taxon>
        <taxon>Ascomycota</taxon>
        <taxon>Pezizomycotina</taxon>
        <taxon>Dothideomycetes</taxon>
        <taxon>Dothideomycetes incertae sedis</taxon>
        <taxon>Coniosporium</taxon>
    </lineage>
</organism>
<dbReference type="InterPro" id="IPR001660">
    <property type="entry name" value="SAM"/>
</dbReference>
<dbReference type="SUPFAM" id="SSF47769">
    <property type="entry name" value="SAM/Pointed domain"/>
    <property type="match status" value="1"/>
</dbReference>
<proteinExistence type="predicted"/>
<evidence type="ECO:0000256" key="3">
    <source>
        <dbReference type="PROSITE-ProRule" id="PRU00267"/>
    </source>
</evidence>
<feature type="compositionally biased region" description="Basic residues" evidence="4">
    <location>
        <begin position="91"/>
        <end position="101"/>
    </location>
</feature>
<feature type="domain" description="HMG box" evidence="5">
    <location>
        <begin position="109"/>
        <end position="175"/>
    </location>
</feature>
<gene>
    <name evidence="6" type="ORF">W97_01424</name>
</gene>
<dbReference type="Gene3D" id="1.10.30.10">
    <property type="entry name" value="High mobility group box domain"/>
    <property type="match status" value="1"/>
</dbReference>
<evidence type="ECO:0000313" key="7">
    <source>
        <dbReference type="Proteomes" id="UP000016924"/>
    </source>
</evidence>
<dbReference type="GeneID" id="19898735"/>
<accession>R7YK75</accession>
<dbReference type="AlphaFoldDB" id="R7YK75"/>
<feature type="region of interest" description="Disordered" evidence="4">
    <location>
        <begin position="196"/>
        <end position="218"/>
    </location>
</feature>
<evidence type="ECO:0000259" key="5">
    <source>
        <dbReference type="PROSITE" id="PS50118"/>
    </source>
</evidence>
<sequence>MPVLYSSLQLIGLEEYHDRLVENGFNSWEAVCDISESDLAQLGFKLGHRRRLQRAIAGHTVPSNPQSLDGCFEDGNKLEQSAESDVERGHSPRVKRKYQRRPKPDPGAPLRPKSGYVVFSEHLRENPAVSALSFVEIAKLAGEAWRALSAGGRQHWENQSATAVDAYRMQLDDYQASPSYRQYQNYVLDFKKWHSGKDGRARRPLWPPGTASPPRRGPISAALAIASSSRSSTLVSDNRSISGASPAGNGTWQAVQLAMQRFSNSPVRHTELYTRLYAKLPNRYPPREVVYAGITAFFSATSLFWLWSKEEGAFLFEQVYSNNAPPNVVTVAEVFAMAATGAKLATDPLPQHVVQTCYALATRDLDECVVQEPLRAMRIIFCLALFSICDKSMYARLGVAAALQIARWKLLPHTVTCRAQDDWAKVYRSLVFVECWLSSSLGCPSDLTTEEMEYGRAGKAENASSIDELTYAQAIKIEVLATRIARGAKRSSSDAPFTVDSATETVAVGMARLEAWHQDLPPVMRLAHLTLDGSSVLTKSQRTRLFMVHMTYLDSIILLHRQSIVSAARRRLQATQVAETYNEQNRTHEDDLMSAARHLARFVTLMEDGDCVPRRCWHVIYKTFSACTVFLFNVAQKLLYNAVDDVEADLAFARNCIATLERCGMAERIACQYLLVLKPAYDTLSAMFEASRSPYVNPKSGMLTPLAPSAVAPRDLYRGGLDGAYPIFLSPLPLPLPVPMAVKVGPDSICEEVLPIAEALSMLLEDPFGSNEKNGMQEQQALEPQVYAVADGACGAAIWWEGIKAGV</sequence>
<dbReference type="CDD" id="cd12148">
    <property type="entry name" value="fungal_TF_MHR"/>
    <property type="match status" value="1"/>
</dbReference>
<reference evidence="7" key="1">
    <citation type="submission" date="2012-06" db="EMBL/GenBank/DDBJ databases">
        <title>The genome sequence of Coniosporium apollinis CBS 100218.</title>
        <authorList>
            <consortium name="The Broad Institute Genome Sequencing Platform"/>
            <person name="Cuomo C."/>
            <person name="Gorbushina A."/>
            <person name="Noack S."/>
            <person name="Walker B."/>
            <person name="Young S.K."/>
            <person name="Zeng Q."/>
            <person name="Gargeya S."/>
            <person name="Fitzgerald M."/>
            <person name="Haas B."/>
            <person name="Abouelleil A."/>
            <person name="Alvarado L."/>
            <person name="Arachchi H.M."/>
            <person name="Berlin A.M."/>
            <person name="Chapman S.B."/>
            <person name="Goldberg J."/>
            <person name="Griggs A."/>
            <person name="Gujja S."/>
            <person name="Hansen M."/>
            <person name="Howarth C."/>
            <person name="Imamovic A."/>
            <person name="Larimer J."/>
            <person name="McCowan C."/>
            <person name="Montmayeur A."/>
            <person name="Murphy C."/>
            <person name="Neiman D."/>
            <person name="Pearson M."/>
            <person name="Priest M."/>
            <person name="Roberts A."/>
            <person name="Saif S."/>
            <person name="Shea T."/>
            <person name="Sisk P."/>
            <person name="Sykes S."/>
            <person name="Wortman J."/>
            <person name="Nusbaum C."/>
            <person name="Birren B."/>
        </authorList>
    </citation>
    <scope>NUCLEOTIDE SEQUENCE [LARGE SCALE GENOMIC DNA]</scope>
    <source>
        <strain evidence="7">CBS 100218</strain>
    </source>
</reference>
<evidence type="ECO:0000256" key="4">
    <source>
        <dbReference type="SAM" id="MobiDB-lite"/>
    </source>
</evidence>
<dbReference type="InterPro" id="IPR036910">
    <property type="entry name" value="HMG_box_dom_sf"/>
</dbReference>
<dbReference type="PANTHER" id="PTHR46040">
    <property type="entry name" value="HIGH MOBILITY GROUP PROTEIN 2"/>
    <property type="match status" value="1"/>
</dbReference>
<evidence type="ECO:0000256" key="1">
    <source>
        <dbReference type="ARBA" id="ARBA00023125"/>
    </source>
</evidence>